<evidence type="ECO:0000313" key="2">
    <source>
        <dbReference type="EMBL" id="CAG5121451.1"/>
    </source>
</evidence>
<comment type="caution">
    <text evidence="2">The sequence shown here is derived from an EMBL/GenBank/DDBJ whole genome shotgun (WGS) entry which is preliminary data.</text>
</comment>
<sequence length="77" mass="8388">ISLFSIEESVTSQTSVLGTLPESERRDGTPATQTDEDLDELISLIDTGGKINSLVTGRPLIAFEESNRRSDVSEYLS</sequence>
<feature type="region of interest" description="Disordered" evidence="1">
    <location>
        <begin position="14"/>
        <end position="37"/>
    </location>
</feature>
<protein>
    <submittedName>
        <fullName evidence="2">Uncharacterized protein</fullName>
    </submittedName>
</protein>
<evidence type="ECO:0000256" key="1">
    <source>
        <dbReference type="SAM" id="MobiDB-lite"/>
    </source>
</evidence>
<organism evidence="2 3">
    <name type="scientific">Candidula unifasciata</name>
    <dbReference type="NCBI Taxonomy" id="100452"/>
    <lineage>
        <taxon>Eukaryota</taxon>
        <taxon>Metazoa</taxon>
        <taxon>Spiralia</taxon>
        <taxon>Lophotrochozoa</taxon>
        <taxon>Mollusca</taxon>
        <taxon>Gastropoda</taxon>
        <taxon>Heterobranchia</taxon>
        <taxon>Euthyneura</taxon>
        <taxon>Panpulmonata</taxon>
        <taxon>Eupulmonata</taxon>
        <taxon>Stylommatophora</taxon>
        <taxon>Helicina</taxon>
        <taxon>Helicoidea</taxon>
        <taxon>Geomitridae</taxon>
        <taxon>Candidula</taxon>
    </lineage>
</organism>
<dbReference type="EMBL" id="CAJHNH020001090">
    <property type="protein sequence ID" value="CAG5121451.1"/>
    <property type="molecule type" value="Genomic_DNA"/>
</dbReference>
<proteinExistence type="predicted"/>
<evidence type="ECO:0000313" key="3">
    <source>
        <dbReference type="Proteomes" id="UP000678393"/>
    </source>
</evidence>
<gene>
    <name evidence="2" type="ORF">CUNI_LOCUS7009</name>
</gene>
<accession>A0A8S3Z2I8</accession>
<dbReference type="Proteomes" id="UP000678393">
    <property type="component" value="Unassembled WGS sequence"/>
</dbReference>
<feature type="non-terminal residue" evidence="2">
    <location>
        <position position="77"/>
    </location>
</feature>
<dbReference type="AlphaFoldDB" id="A0A8S3Z2I8"/>
<keyword evidence="3" id="KW-1185">Reference proteome</keyword>
<name>A0A8S3Z2I8_9EUPU</name>
<reference evidence="2" key="1">
    <citation type="submission" date="2021-04" db="EMBL/GenBank/DDBJ databases">
        <authorList>
            <consortium name="Molecular Ecology Group"/>
        </authorList>
    </citation>
    <scope>NUCLEOTIDE SEQUENCE</scope>
</reference>